<name>A0A402A3L0_9CHLR</name>
<reference evidence="5" key="1">
    <citation type="submission" date="2018-12" db="EMBL/GenBank/DDBJ databases">
        <title>Tengunoibacter tsumagoiensis gen. nov., sp. nov., Dictyobacter kobayashii sp. nov., D. alpinus sp. nov., and D. joshuensis sp. nov. and description of Dictyobacteraceae fam. nov. within the order Ktedonobacterales isolated from Tengu-no-mugimeshi.</title>
        <authorList>
            <person name="Wang C.M."/>
            <person name="Zheng Y."/>
            <person name="Sakai Y."/>
            <person name="Toyoda A."/>
            <person name="Minakuchi Y."/>
            <person name="Abe K."/>
            <person name="Yokota A."/>
            <person name="Yabe S."/>
        </authorList>
    </citation>
    <scope>NUCLEOTIDE SEQUENCE [LARGE SCALE GENOMIC DNA]</scope>
    <source>
        <strain evidence="5">Uno3</strain>
    </source>
</reference>
<evidence type="ECO:0000256" key="2">
    <source>
        <dbReference type="SAM" id="SignalP"/>
    </source>
</evidence>
<proteinExistence type="predicted"/>
<feature type="domain" description="DUF4352" evidence="3">
    <location>
        <begin position="99"/>
        <end position="186"/>
    </location>
</feature>
<sequence>MVAQTIRRQLLFSSILLLLMVCIAACDAPGNSSTTHTGPVQATATLHQVHPTSVSGSLTQGQGPIQVATPTLVPDGSTTTQQIVLGDRTLIIYSANKQKSSSENATLINLDLAIQNTSEQAIKNQATFFQLLGAEGDTFSYQYNSTDDFYGTIAAHATQRGQIDFQVPTGAVKTISLLYRPEDAKETTIIQLKLS</sequence>
<dbReference type="InterPro" id="IPR029051">
    <property type="entry name" value="DUF4352"/>
</dbReference>
<dbReference type="EMBL" id="BIFR01000001">
    <property type="protein sequence ID" value="GCE13581.1"/>
    <property type="molecule type" value="Genomic_DNA"/>
</dbReference>
<accession>A0A402A3L0</accession>
<dbReference type="InterPro" id="IPR029050">
    <property type="entry name" value="Immunoprotect_excell_Ig-like"/>
</dbReference>
<evidence type="ECO:0000259" key="3">
    <source>
        <dbReference type="Pfam" id="PF11611"/>
    </source>
</evidence>
<evidence type="ECO:0000313" key="4">
    <source>
        <dbReference type="EMBL" id="GCE13581.1"/>
    </source>
</evidence>
<protein>
    <recommendedName>
        <fullName evidence="3">DUF4352 domain-containing protein</fullName>
    </recommendedName>
</protein>
<dbReference type="Gene3D" id="2.60.40.1240">
    <property type="match status" value="1"/>
</dbReference>
<evidence type="ECO:0000313" key="5">
    <source>
        <dbReference type="Proteomes" id="UP000287352"/>
    </source>
</evidence>
<feature type="chain" id="PRO_5019118736" description="DUF4352 domain-containing protein" evidence="2">
    <location>
        <begin position="25"/>
        <end position="195"/>
    </location>
</feature>
<dbReference type="Pfam" id="PF11611">
    <property type="entry name" value="DUF4352"/>
    <property type="match status" value="1"/>
</dbReference>
<keyword evidence="1 2" id="KW-0732">Signal</keyword>
<organism evidence="4 5">
    <name type="scientific">Tengunoibacter tsumagoiensis</name>
    <dbReference type="NCBI Taxonomy" id="2014871"/>
    <lineage>
        <taxon>Bacteria</taxon>
        <taxon>Bacillati</taxon>
        <taxon>Chloroflexota</taxon>
        <taxon>Ktedonobacteria</taxon>
        <taxon>Ktedonobacterales</taxon>
        <taxon>Dictyobacteraceae</taxon>
        <taxon>Tengunoibacter</taxon>
    </lineage>
</organism>
<keyword evidence="5" id="KW-1185">Reference proteome</keyword>
<evidence type="ECO:0000256" key="1">
    <source>
        <dbReference type="ARBA" id="ARBA00022729"/>
    </source>
</evidence>
<dbReference type="Proteomes" id="UP000287352">
    <property type="component" value="Unassembled WGS sequence"/>
</dbReference>
<gene>
    <name evidence="4" type="ORF">KTT_34400</name>
</gene>
<comment type="caution">
    <text evidence="4">The sequence shown here is derived from an EMBL/GenBank/DDBJ whole genome shotgun (WGS) entry which is preliminary data.</text>
</comment>
<dbReference type="AlphaFoldDB" id="A0A402A3L0"/>
<feature type="signal peptide" evidence="2">
    <location>
        <begin position="1"/>
        <end position="24"/>
    </location>
</feature>
<dbReference type="RefSeq" id="WP_126581093.1">
    <property type="nucleotide sequence ID" value="NZ_BIFR01000001.1"/>
</dbReference>